<evidence type="ECO:0000256" key="1">
    <source>
        <dbReference type="SAM" id="MobiDB-lite"/>
    </source>
</evidence>
<feature type="compositionally biased region" description="Pro residues" evidence="1">
    <location>
        <begin position="82"/>
        <end position="110"/>
    </location>
</feature>
<dbReference type="RefSeq" id="XP_032334471.1">
    <property type="nucleotide sequence ID" value="XM_032478580.1"/>
</dbReference>
<sequence>MSRGLEAGGERLEARRRSLRAPVPREAGGEARLGRPATLRRPRAARSALESPTTPWPHGVSFLERPRSVGQGCGRPFNPKSIPRPPPPRSAAEPRPPGARQPAAPPPPPVGWEGQGVGAASAAPPGSAAKGEGRPEGRAPDRGTGAPGSHRADPRPRRLPGPGRRGPARSSPHLQAGPRCRPRHKSVQLNRLGKGRRSRSPAHHPRPPARLSVRPGARSGFSLASRRTTEQPSCAPSPLLRSSLPPSLPPSLPRSRLSPHLPHLPSPLPSTPPSPPTGGWGQKSCQSEEEARAPHRPLSSSPAHAGETR</sequence>
<accession>A0A8B8SWP1</accession>
<organism evidence="2 3">
    <name type="scientific">Camelus ferus</name>
    <name type="common">Wild bactrian camel</name>
    <name type="synonym">Camelus bactrianus ferus</name>
    <dbReference type="NCBI Taxonomy" id="419612"/>
    <lineage>
        <taxon>Eukaryota</taxon>
        <taxon>Metazoa</taxon>
        <taxon>Chordata</taxon>
        <taxon>Craniata</taxon>
        <taxon>Vertebrata</taxon>
        <taxon>Euteleostomi</taxon>
        <taxon>Mammalia</taxon>
        <taxon>Eutheria</taxon>
        <taxon>Laurasiatheria</taxon>
        <taxon>Artiodactyla</taxon>
        <taxon>Tylopoda</taxon>
        <taxon>Camelidae</taxon>
        <taxon>Camelus</taxon>
    </lineage>
</organism>
<protein>
    <submittedName>
        <fullName evidence="3">Proline-rich protein HaeIII subfamily 1-like</fullName>
    </submittedName>
</protein>
<feature type="compositionally biased region" description="Basic and acidic residues" evidence="1">
    <location>
        <begin position="131"/>
        <end position="141"/>
    </location>
</feature>
<name>A0A8B8SWP1_CAMFR</name>
<dbReference type="AlphaFoldDB" id="A0A8B8SWP1"/>
<evidence type="ECO:0000313" key="2">
    <source>
        <dbReference type="Proteomes" id="UP000694856"/>
    </source>
</evidence>
<feature type="compositionally biased region" description="Basic residues" evidence="1">
    <location>
        <begin position="193"/>
        <end position="207"/>
    </location>
</feature>
<dbReference type="KEGG" id="cfr:116663273"/>
<gene>
    <name evidence="3" type="primary">LOC116663273</name>
</gene>
<reference evidence="3" key="2">
    <citation type="submission" date="2025-08" db="UniProtKB">
        <authorList>
            <consortium name="RefSeq"/>
        </authorList>
    </citation>
    <scope>IDENTIFICATION</scope>
    <source>
        <tissue evidence="3">Ear skin</tissue>
    </source>
</reference>
<feature type="compositionally biased region" description="Low complexity" evidence="1">
    <location>
        <begin position="236"/>
        <end position="245"/>
    </location>
</feature>
<reference evidence="2" key="1">
    <citation type="submission" date="2025-05" db="UniProtKB">
        <authorList>
            <consortium name="RefSeq"/>
        </authorList>
    </citation>
    <scope>NUCLEOTIDE SEQUENCE [LARGE SCALE GENOMIC DNA]</scope>
</reference>
<feature type="compositionally biased region" description="Low complexity" evidence="1">
    <location>
        <begin position="118"/>
        <end position="129"/>
    </location>
</feature>
<dbReference type="Proteomes" id="UP000694856">
    <property type="component" value="Chromosome 1"/>
</dbReference>
<evidence type="ECO:0000313" key="3">
    <source>
        <dbReference type="RefSeq" id="XP_032334471.1"/>
    </source>
</evidence>
<feature type="compositionally biased region" description="Pro residues" evidence="1">
    <location>
        <begin position="262"/>
        <end position="276"/>
    </location>
</feature>
<keyword evidence="2" id="KW-1185">Reference proteome</keyword>
<proteinExistence type="predicted"/>
<dbReference type="GeneID" id="116663273"/>
<feature type="region of interest" description="Disordered" evidence="1">
    <location>
        <begin position="1"/>
        <end position="309"/>
    </location>
</feature>